<gene>
    <name evidence="4" type="ORF">GQR93_14375</name>
</gene>
<evidence type="ECO:0000256" key="2">
    <source>
        <dbReference type="ARBA" id="ARBA00023315"/>
    </source>
</evidence>
<dbReference type="PROSITE" id="PS51186">
    <property type="entry name" value="GNAT"/>
    <property type="match status" value="1"/>
</dbReference>
<protein>
    <submittedName>
        <fullName evidence="4">GNAT family N-acetyltransferase</fullName>
    </submittedName>
</protein>
<sequence>MVIHRTGMTGKELDKIAEIWLTANLEAHSFINKDYWLSNYVAVKKQLGEAELFIATQGQTITGFLGISGTYIAGLFVDKRFRSRGIGRQLLDTAKRSRSKLSLSVYEKNKAAFHFYIHQGFIKTSTEIDGATGETVFNMEWQKANHRGRFK</sequence>
<dbReference type="GeneID" id="69059557"/>
<evidence type="ECO:0000256" key="1">
    <source>
        <dbReference type="ARBA" id="ARBA00022679"/>
    </source>
</evidence>
<dbReference type="RefSeq" id="WP_003550910.1">
    <property type="nucleotide sequence ID" value="NZ_CABKOL010000106.1"/>
</dbReference>
<name>A0A6P1EDD3_LENHI</name>
<keyword evidence="2" id="KW-0012">Acyltransferase</keyword>
<dbReference type="AlphaFoldDB" id="A0A6P1EDD3"/>
<dbReference type="EMBL" id="CP047121">
    <property type="protein sequence ID" value="QHB53291.1"/>
    <property type="molecule type" value="Genomic_DNA"/>
</dbReference>
<dbReference type="SUPFAM" id="SSF55729">
    <property type="entry name" value="Acyl-CoA N-acyltransferases (Nat)"/>
    <property type="match status" value="1"/>
</dbReference>
<dbReference type="Proteomes" id="UP000465035">
    <property type="component" value="Chromosome"/>
</dbReference>
<dbReference type="PANTHER" id="PTHR43800">
    <property type="entry name" value="PEPTIDYL-LYSINE N-ACETYLTRANSFERASE YJAB"/>
    <property type="match status" value="1"/>
</dbReference>
<dbReference type="PANTHER" id="PTHR43800:SF1">
    <property type="entry name" value="PEPTIDYL-LYSINE N-ACETYLTRANSFERASE YJAB"/>
    <property type="match status" value="1"/>
</dbReference>
<accession>A0A6P1EDD3</accession>
<keyword evidence="1 4" id="KW-0808">Transferase</keyword>
<reference evidence="4 5" key="1">
    <citation type="submission" date="2019-12" db="EMBL/GenBank/DDBJ databases">
        <title>Lactobacillus hilgardii FLUB.</title>
        <authorList>
            <person name="Gustaw K."/>
        </authorList>
    </citation>
    <scope>NUCLEOTIDE SEQUENCE [LARGE SCALE GENOMIC DNA]</scope>
    <source>
        <strain evidence="4 5">FLUB</strain>
    </source>
</reference>
<dbReference type="InterPro" id="IPR000182">
    <property type="entry name" value="GNAT_dom"/>
</dbReference>
<dbReference type="GO" id="GO:0016747">
    <property type="term" value="F:acyltransferase activity, transferring groups other than amino-acyl groups"/>
    <property type="evidence" value="ECO:0007669"/>
    <property type="project" value="InterPro"/>
</dbReference>
<evidence type="ECO:0000259" key="3">
    <source>
        <dbReference type="PROSITE" id="PS51186"/>
    </source>
</evidence>
<proteinExistence type="predicted"/>
<dbReference type="Gene3D" id="3.40.630.30">
    <property type="match status" value="1"/>
</dbReference>
<evidence type="ECO:0000313" key="4">
    <source>
        <dbReference type="EMBL" id="QHB53291.1"/>
    </source>
</evidence>
<dbReference type="InterPro" id="IPR016181">
    <property type="entry name" value="Acyl_CoA_acyltransferase"/>
</dbReference>
<dbReference type="Pfam" id="PF13673">
    <property type="entry name" value="Acetyltransf_10"/>
    <property type="match status" value="1"/>
</dbReference>
<evidence type="ECO:0000313" key="5">
    <source>
        <dbReference type="Proteomes" id="UP000465035"/>
    </source>
</evidence>
<dbReference type="CDD" id="cd04301">
    <property type="entry name" value="NAT_SF"/>
    <property type="match status" value="1"/>
</dbReference>
<organism evidence="4 5">
    <name type="scientific">Lentilactobacillus hilgardii</name>
    <name type="common">Lactobacillus hilgardii</name>
    <dbReference type="NCBI Taxonomy" id="1588"/>
    <lineage>
        <taxon>Bacteria</taxon>
        <taxon>Bacillati</taxon>
        <taxon>Bacillota</taxon>
        <taxon>Bacilli</taxon>
        <taxon>Lactobacillales</taxon>
        <taxon>Lactobacillaceae</taxon>
        <taxon>Lentilactobacillus</taxon>
    </lineage>
</organism>
<feature type="domain" description="N-acetyltransferase" evidence="3">
    <location>
        <begin position="8"/>
        <end position="142"/>
    </location>
</feature>
<dbReference type="SMR" id="A0A6P1EDD3"/>